<dbReference type="InterPro" id="IPR011009">
    <property type="entry name" value="Kinase-like_dom_sf"/>
</dbReference>
<dbReference type="FunFam" id="3.30.200.20:FF:000315">
    <property type="entry name" value="Calcium-dependent protein kinase 3"/>
    <property type="match status" value="1"/>
</dbReference>
<evidence type="ECO:0000256" key="2">
    <source>
        <dbReference type="ARBA" id="ARBA00022679"/>
    </source>
</evidence>
<dbReference type="PROSITE" id="PS50011">
    <property type="entry name" value="PROTEIN_KINASE_DOM"/>
    <property type="match status" value="1"/>
</dbReference>
<dbReference type="PANTHER" id="PTHR24347">
    <property type="entry name" value="SERINE/THREONINE-PROTEIN KINASE"/>
    <property type="match status" value="1"/>
</dbReference>
<accession>A0A6B2LB08</accession>
<dbReference type="InterPro" id="IPR000719">
    <property type="entry name" value="Prot_kinase_dom"/>
</dbReference>
<evidence type="ECO:0000313" key="10">
    <source>
        <dbReference type="EMBL" id="NDV33898.1"/>
    </source>
</evidence>
<dbReference type="InterPro" id="IPR017441">
    <property type="entry name" value="Protein_kinase_ATP_BS"/>
</dbReference>
<dbReference type="InterPro" id="IPR008271">
    <property type="entry name" value="Ser/Thr_kinase_AS"/>
</dbReference>
<feature type="domain" description="Protein kinase" evidence="9">
    <location>
        <begin position="17"/>
        <end position="272"/>
    </location>
</feature>
<dbReference type="CDD" id="cd05117">
    <property type="entry name" value="STKc_CAMK"/>
    <property type="match status" value="1"/>
</dbReference>
<dbReference type="AlphaFoldDB" id="A0A6B2LB08"/>
<evidence type="ECO:0000256" key="5">
    <source>
        <dbReference type="ARBA" id="ARBA00022840"/>
    </source>
</evidence>
<sequence>MPRFTHDPSSNLNDFYEITEHVLGKGNFSSVHLAVSKETRHRVAIKVIQKLGAKNKPEMLKNEVQILKKMEHPYIIKLYDIFETDTTLYLVMELVTGGELFDRIVEREQYSEENAKQVMKQLFSAIEYFHSLDIVHRDLKPENLLLENETDDTNIKVTDFGLSRIYNDDMMQTACGTPGYVAPEVLECKGYDKEVDMWSAGVILYILLCGYPPFYSENEPELFESIMTASYTFHSPYWDHISTEAKDLISHLLVVSPKERLAATEALQHSWFTIDSEDARAPLNSAMREKLKHHNSERKSMVQVYKKH</sequence>
<dbReference type="PROSITE" id="PS00107">
    <property type="entry name" value="PROTEIN_KINASE_ATP"/>
    <property type="match status" value="1"/>
</dbReference>
<keyword evidence="1 7" id="KW-0723">Serine/threonine-protein kinase</keyword>
<proteinExistence type="inferred from homology"/>
<dbReference type="SMART" id="SM00220">
    <property type="entry name" value="S_TKc"/>
    <property type="match status" value="1"/>
</dbReference>
<evidence type="ECO:0000256" key="4">
    <source>
        <dbReference type="ARBA" id="ARBA00022777"/>
    </source>
</evidence>
<dbReference type="Gene3D" id="1.10.510.10">
    <property type="entry name" value="Transferase(Phosphotransferase) domain 1"/>
    <property type="match status" value="1"/>
</dbReference>
<keyword evidence="2" id="KW-0808">Transferase</keyword>
<keyword evidence="3 6" id="KW-0547">Nucleotide-binding</keyword>
<reference evidence="10" key="1">
    <citation type="journal article" date="2020" name="J. Eukaryot. Microbiol.">
        <title>De novo Sequencing, Assembly and Annotation of the Transcriptome for the Free-Living Testate Amoeba Arcella intermedia.</title>
        <authorList>
            <person name="Ribeiro G.M."/>
            <person name="Porfirio-Sousa A.L."/>
            <person name="Maurer-Alcala X.X."/>
            <person name="Katz L.A."/>
            <person name="Lahr D.J.G."/>
        </authorList>
    </citation>
    <scope>NUCLEOTIDE SEQUENCE</scope>
</reference>
<evidence type="ECO:0000256" key="6">
    <source>
        <dbReference type="PROSITE-ProRule" id="PRU10141"/>
    </source>
</evidence>
<comment type="similarity">
    <text evidence="7">Belongs to the protein kinase superfamily.</text>
</comment>
<dbReference type="FunFam" id="1.10.510.10:FF:000945">
    <property type="entry name" value="Uncharacterized protein"/>
    <property type="match status" value="1"/>
</dbReference>
<evidence type="ECO:0000256" key="8">
    <source>
        <dbReference type="SAM" id="MobiDB-lite"/>
    </source>
</evidence>
<organism evidence="10">
    <name type="scientific">Arcella intermedia</name>
    <dbReference type="NCBI Taxonomy" id="1963864"/>
    <lineage>
        <taxon>Eukaryota</taxon>
        <taxon>Amoebozoa</taxon>
        <taxon>Tubulinea</taxon>
        <taxon>Elardia</taxon>
        <taxon>Arcellinida</taxon>
        <taxon>Sphaerothecina</taxon>
        <taxon>Arcellidae</taxon>
        <taxon>Arcella</taxon>
    </lineage>
</organism>
<name>A0A6B2LB08_9EUKA</name>
<evidence type="ECO:0000256" key="7">
    <source>
        <dbReference type="RuleBase" id="RU000304"/>
    </source>
</evidence>
<dbReference type="Gene3D" id="3.30.200.20">
    <property type="entry name" value="Phosphorylase Kinase, domain 1"/>
    <property type="match status" value="1"/>
</dbReference>
<dbReference type="PROSITE" id="PS00108">
    <property type="entry name" value="PROTEIN_KINASE_ST"/>
    <property type="match status" value="1"/>
</dbReference>
<dbReference type="GO" id="GO:0005524">
    <property type="term" value="F:ATP binding"/>
    <property type="evidence" value="ECO:0007669"/>
    <property type="project" value="UniProtKB-UniRule"/>
</dbReference>
<evidence type="ECO:0000256" key="3">
    <source>
        <dbReference type="ARBA" id="ARBA00022741"/>
    </source>
</evidence>
<dbReference type="GO" id="GO:0004674">
    <property type="term" value="F:protein serine/threonine kinase activity"/>
    <property type="evidence" value="ECO:0007669"/>
    <property type="project" value="UniProtKB-KW"/>
</dbReference>
<feature type="region of interest" description="Disordered" evidence="8">
    <location>
        <begin position="289"/>
        <end position="308"/>
    </location>
</feature>
<dbReference type="Pfam" id="PF00069">
    <property type="entry name" value="Pkinase"/>
    <property type="match status" value="1"/>
</dbReference>
<keyword evidence="4" id="KW-0418">Kinase</keyword>
<keyword evidence="5 6" id="KW-0067">ATP-binding</keyword>
<feature type="binding site" evidence="6">
    <location>
        <position position="46"/>
    </location>
    <ligand>
        <name>ATP</name>
        <dbReference type="ChEBI" id="CHEBI:30616"/>
    </ligand>
</feature>
<evidence type="ECO:0000259" key="9">
    <source>
        <dbReference type="PROSITE" id="PS50011"/>
    </source>
</evidence>
<dbReference type="EMBL" id="GIBP01004929">
    <property type="protein sequence ID" value="NDV33898.1"/>
    <property type="molecule type" value="Transcribed_RNA"/>
</dbReference>
<protein>
    <recommendedName>
        <fullName evidence="9">Protein kinase domain-containing protein</fullName>
    </recommendedName>
</protein>
<dbReference type="SUPFAM" id="SSF56112">
    <property type="entry name" value="Protein kinase-like (PK-like)"/>
    <property type="match status" value="1"/>
</dbReference>
<evidence type="ECO:0000256" key="1">
    <source>
        <dbReference type="ARBA" id="ARBA00022527"/>
    </source>
</evidence>